<keyword evidence="4" id="KW-1185">Reference proteome</keyword>
<dbReference type="SUPFAM" id="SSF82199">
    <property type="entry name" value="SET domain"/>
    <property type="match status" value="1"/>
</dbReference>
<organism evidence="3 4">
    <name type="scientific">Prorocentrum cordatum</name>
    <dbReference type="NCBI Taxonomy" id="2364126"/>
    <lineage>
        <taxon>Eukaryota</taxon>
        <taxon>Sar</taxon>
        <taxon>Alveolata</taxon>
        <taxon>Dinophyceae</taxon>
        <taxon>Prorocentrales</taxon>
        <taxon>Prorocentraceae</taxon>
        <taxon>Prorocentrum</taxon>
    </lineage>
</organism>
<proteinExistence type="predicted"/>
<evidence type="ECO:0000259" key="2">
    <source>
        <dbReference type="PROSITE" id="PS50280"/>
    </source>
</evidence>
<dbReference type="Pfam" id="PF00856">
    <property type="entry name" value="SET"/>
    <property type="match status" value="1"/>
</dbReference>
<evidence type="ECO:0000313" key="3">
    <source>
        <dbReference type="EMBL" id="CAK0820204.1"/>
    </source>
</evidence>
<sequence>MTQSARNRRGAGASDAASSKAGASTGGTSRKEGRAAGSTSGMAAWALPLLSGLVGLSVAEALRKPGGLFGMPLAALISGYAYGPVGGDLERWLWQHGGWPNAYVAPVANGGRGLVAAFDLSPGDQVLYVPKHLHLRLPGSWERRARIPGESEGDAKNDGESHALGSLSQRLLEEGRMMNESKWGPYLRRVLQPADGPPTFNLLMWPREAANLGRMLVPHYVRKLDTALLQSDSVEFRSSLRHTTSRFHGGNVTMGDIYVVPMVDFINHATPKEAKAKVKIAGTSGMVVEALSHISAGEEVTITYGELPNAHLLVAYGFSLAQNGMGSQVFFVDPLSDGGDSDCKWLLQHLAPEGNLYLSDMNSQVSEEGWASCLRGVQVQEDPDHGQKRYPVPLGEACRSRAASILAALEDVAQVLERQVWTPHEASVLGQLQEVAGTELRAIQLCAGDART</sequence>
<dbReference type="Proteomes" id="UP001189429">
    <property type="component" value="Unassembled WGS sequence"/>
</dbReference>
<dbReference type="PROSITE" id="PS50280">
    <property type="entry name" value="SET"/>
    <property type="match status" value="1"/>
</dbReference>
<evidence type="ECO:0000256" key="1">
    <source>
        <dbReference type="SAM" id="MobiDB-lite"/>
    </source>
</evidence>
<dbReference type="CDD" id="cd10527">
    <property type="entry name" value="SET_LSMT"/>
    <property type="match status" value="1"/>
</dbReference>
<comment type="caution">
    <text evidence="3">The sequence shown here is derived from an EMBL/GenBank/DDBJ whole genome shotgun (WGS) entry which is preliminary data.</text>
</comment>
<dbReference type="InterPro" id="IPR050600">
    <property type="entry name" value="SETD3_SETD6_MTase"/>
</dbReference>
<dbReference type="Gene3D" id="3.90.1410.10">
    <property type="entry name" value="set domain protein methyltransferase, domain 1"/>
    <property type="match status" value="1"/>
</dbReference>
<dbReference type="PANTHER" id="PTHR13271">
    <property type="entry name" value="UNCHARACTERIZED PUTATIVE METHYLTRANSFERASE"/>
    <property type="match status" value="1"/>
</dbReference>
<evidence type="ECO:0000313" key="4">
    <source>
        <dbReference type="Proteomes" id="UP001189429"/>
    </source>
</evidence>
<feature type="compositionally biased region" description="Low complexity" evidence="1">
    <location>
        <begin position="10"/>
        <end position="28"/>
    </location>
</feature>
<reference evidence="3" key="1">
    <citation type="submission" date="2023-10" db="EMBL/GenBank/DDBJ databases">
        <authorList>
            <person name="Chen Y."/>
            <person name="Shah S."/>
            <person name="Dougan E. K."/>
            <person name="Thang M."/>
            <person name="Chan C."/>
        </authorList>
    </citation>
    <scope>NUCLEOTIDE SEQUENCE [LARGE SCALE GENOMIC DNA]</scope>
</reference>
<gene>
    <name evidence="3" type="ORF">PCOR1329_LOCUS21982</name>
</gene>
<dbReference type="EMBL" id="CAUYUJ010007291">
    <property type="protein sequence ID" value="CAK0820204.1"/>
    <property type="molecule type" value="Genomic_DNA"/>
</dbReference>
<feature type="domain" description="SET" evidence="2">
    <location>
        <begin position="100"/>
        <end position="305"/>
    </location>
</feature>
<name>A0ABN9RMJ4_9DINO</name>
<dbReference type="InterPro" id="IPR001214">
    <property type="entry name" value="SET_dom"/>
</dbReference>
<dbReference type="InterPro" id="IPR046341">
    <property type="entry name" value="SET_dom_sf"/>
</dbReference>
<protein>
    <recommendedName>
        <fullName evidence="2">SET domain-containing protein</fullName>
    </recommendedName>
</protein>
<accession>A0ABN9RMJ4</accession>
<feature type="region of interest" description="Disordered" evidence="1">
    <location>
        <begin position="1"/>
        <end position="35"/>
    </location>
</feature>